<feature type="compositionally biased region" description="Low complexity" evidence="8">
    <location>
        <begin position="28"/>
        <end position="41"/>
    </location>
</feature>
<dbReference type="GO" id="GO:0009011">
    <property type="term" value="F:alpha-1,4-glucan glucosyltransferase (ADP-glucose donor) activity"/>
    <property type="evidence" value="ECO:0007669"/>
    <property type="project" value="UniProtKB-EC"/>
</dbReference>
<proteinExistence type="predicted"/>
<gene>
    <name evidence="10" type="ORF">GOP47_0016474</name>
</gene>
<evidence type="ECO:0000256" key="7">
    <source>
        <dbReference type="SAM" id="Coils"/>
    </source>
</evidence>
<feature type="region of interest" description="Disordered" evidence="8">
    <location>
        <begin position="27"/>
        <end position="56"/>
    </location>
</feature>
<dbReference type="Proteomes" id="UP000886520">
    <property type="component" value="Chromosome 16"/>
</dbReference>
<evidence type="ECO:0000256" key="2">
    <source>
        <dbReference type="ARBA" id="ARBA00004727"/>
    </source>
</evidence>
<organism evidence="10 11">
    <name type="scientific">Adiantum capillus-veneris</name>
    <name type="common">Maidenhair fern</name>
    <dbReference type="NCBI Taxonomy" id="13818"/>
    <lineage>
        <taxon>Eukaryota</taxon>
        <taxon>Viridiplantae</taxon>
        <taxon>Streptophyta</taxon>
        <taxon>Embryophyta</taxon>
        <taxon>Tracheophyta</taxon>
        <taxon>Polypodiopsida</taxon>
        <taxon>Polypodiidae</taxon>
        <taxon>Polypodiales</taxon>
        <taxon>Pteridineae</taxon>
        <taxon>Pteridaceae</taxon>
        <taxon>Vittarioideae</taxon>
        <taxon>Adiantum</taxon>
    </lineage>
</organism>
<dbReference type="GO" id="GO:0019252">
    <property type="term" value="P:starch biosynthetic process"/>
    <property type="evidence" value="ECO:0007669"/>
    <property type="project" value="UniProtKB-KW"/>
</dbReference>
<evidence type="ECO:0000259" key="9">
    <source>
        <dbReference type="Pfam" id="PF08323"/>
    </source>
</evidence>
<feature type="domain" description="Starch synthase catalytic" evidence="9">
    <location>
        <begin position="221"/>
        <end position="455"/>
    </location>
</feature>
<keyword evidence="4" id="KW-0328">Glycosyltransferase</keyword>
<dbReference type="InterPro" id="IPR013534">
    <property type="entry name" value="Starch_synth_cat_dom"/>
</dbReference>
<dbReference type="Gene3D" id="3.40.50.2000">
    <property type="entry name" value="Glycogen Phosphorylase B"/>
    <property type="match status" value="2"/>
</dbReference>
<evidence type="ECO:0000256" key="1">
    <source>
        <dbReference type="ARBA" id="ARBA00001478"/>
    </source>
</evidence>
<comment type="caution">
    <text evidence="10">The sequence shown here is derived from an EMBL/GenBank/DDBJ whole genome shotgun (WGS) entry which is preliminary data.</text>
</comment>
<dbReference type="AlphaFoldDB" id="A0A9D4UIJ4"/>
<dbReference type="PANTHER" id="PTHR46083:SF3">
    <property type="entry name" value="UDP-GLYCOSYLTRANSFERASE SUPERFAMILY PROTEIN"/>
    <property type="match status" value="1"/>
</dbReference>
<dbReference type="OrthoDB" id="2018403at2759"/>
<keyword evidence="7" id="KW-0175">Coiled coil</keyword>
<evidence type="ECO:0000256" key="6">
    <source>
        <dbReference type="ARBA" id="ARBA00022922"/>
    </source>
</evidence>
<keyword evidence="11" id="KW-1185">Reference proteome</keyword>
<evidence type="ECO:0000256" key="4">
    <source>
        <dbReference type="ARBA" id="ARBA00022676"/>
    </source>
</evidence>
<dbReference type="Pfam" id="PF08323">
    <property type="entry name" value="Glyco_transf_5"/>
    <property type="match status" value="1"/>
</dbReference>
<comment type="catalytic activity">
    <reaction evidence="1">
        <text>[(1-&gt;4)-alpha-D-glucosyl](n) + ADP-alpha-D-glucose = [(1-&gt;4)-alpha-D-glucosyl](n+1) + ADP + H(+)</text>
        <dbReference type="Rhea" id="RHEA:18189"/>
        <dbReference type="Rhea" id="RHEA-COMP:9584"/>
        <dbReference type="Rhea" id="RHEA-COMP:9587"/>
        <dbReference type="ChEBI" id="CHEBI:15378"/>
        <dbReference type="ChEBI" id="CHEBI:15444"/>
        <dbReference type="ChEBI" id="CHEBI:57498"/>
        <dbReference type="ChEBI" id="CHEBI:456216"/>
        <dbReference type="EC" id="2.4.1.21"/>
    </reaction>
</comment>
<dbReference type="PANTHER" id="PTHR46083">
    <property type="match status" value="1"/>
</dbReference>
<sequence>MAFCSRLNASNSSAIAFPSSPARHRHPLAAARASNSSNQANGVDTFKSQEGAGSKSTSSCDVMKLFNDVQQNMLFLNKQRIDALDGLQRVEREKEILAAKLSLLEAEVEATVSERDMLKQELQDIKAIAGEGRGMQNGKGNTGIEGYAMPSPVFSELLLRIDSMVLTGAINIEQASRLKSLVSKQDAQAAKTFLSLEPQGDKELAFGLLPLLDPNRRFGLHITHICTELDPIAISGAIGNFVLNLSRALQRKGNLVEVILPKYATMNMDAVQNLRDMQVDFRSFFGGQWHRNKIWTGVVHGIAVTFIESLHPGGFFLRDHFYNYSDDFERFSYFCRAALDYILKSGKQPDILHLHNWQTALVAPMFWELFASQGSGDTRIVFTCNTFKYQCLQEPAKLGLCGLDPVRLHRADRLQDIVQPNFVNILKGGIVFSNKVTTMSSAYAYDLDHGHGLQSTFMAHKNKLLKVFNGLDVTVWNPAIDANLPSRYSSEDLSGKVSCKRHLKQQLGLSSNDSIPLVGCLASQVSDSDLELIRATLNCSVMKGAEFVVMGESKIAELQIEFEEKGGKIIKSKDDSMAHLLMAASDIVICMLVDEEAAELPLIAMQYGSVPIIKQQEASEGSVKDADDVSRWMDANAFIYRSGTPQDLMVAVIKAIDCSVNDPERWKQLMRNGMSKDFSWDGECVEAYVSAYMSMK</sequence>
<dbReference type="EC" id="2.4.1.21" evidence="3"/>
<comment type="pathway">
    <text evidence="2">Glycan biosynthesis; starch biosynthesis.</text>
</comment>
<evidence type="ECO:0000256" key="3">
    <source>
        <dbReference type="ARBA" id="ARBA00012588"/>
    </source>
</evidence>
<keyword evidence="6" id="KW-0750">Starch biosynthesis</keyword>
<keyword evidence="5" id="KW-0808">Transferase</keyword>
<accession>A0A9D4UIJ4</accession>
<dbReference type="SUPFAM" id="SSF53756">
    <property type="entry name" value="UDP-Glycosyltransferase/glycogen phosphorylase"/>
    <property type="match status" value="1"/>
</dbReference>
<dbReference type="EMBL" id="JABFUD020000016">
    <property type="protein sequence ID" value="KAI5068129.1"/>
    <property type="molecule type" value="Genomic_DNA"/>
</dbReference>
<protein>
    <recommendedName>
        <fullName evidence="3">starch synthase</fullName>
        <ecNumber evidence="3">2.4.1.21</ecNumber>
    </recommendedName>
</protein>
<feature type="coiled-coil region" evidence="7">
    <location>
        <begin position="87"/>
        <end position="121"/>
    </location>
</feature>
<reference evidence="10" key="1">
    <citation type="submission" date="2021-01" db="EMBL/GenBank/DDBJ databases">
        <title>Adiantum capillus-veneris genome.</title>
        <authorList>
            <person name="Fang Y."/>
            <person name="Liao Q."/>
        </authorList>
    </citation>
    <scope>NUCLEOTIDE SEQUENCE</scope>
    <source>
        <strain evidence="10">H3</strain>
        <tissue evidence="10">Leaf</tissue>
    </source>
</reference>
<evidence type="ECO:0000313" key="10">
    <source>
        <dbReference type="EMBL" id="KAI5068129.1"/>
    </source>
</evidence>
<evidence type="ECO:0000256" key="5">
    <source>
        <dbReference type="ARBA" id="ARBA00022679"/>
    </source>
</evidence>
<evidence type="ECO:0000313" key="11">
    <source>
        <dbReference type="Proteomes" id="UP000886520"/>
    </source>
</evidence>
<name>A0A9D4UIJ4_ADICA</name>
<evidence type="ECO:0000256" key="8">
    <source>
        <dbReference type="SAM" id="MobiDB-lite"/>
    </source>
</evidence>